<dbReference type="Pfam" id="PF26037">
    <property type="entry name" value="zf-RING_DCST1_C"/>
    <property type="match status" value="1"/>
</dbReference>
<evidence type="ECO:0000256" key="5">
    <source>
        <dbReference type="SAM" id="MobiDB-lite"/>
    </source>
</evidence>
<feature type="region of interest" description="Disordered" evidence="5">
    <location>
        <begin position="236"/>
        <end position="261"/>
    </location>
</feature>
<dbReference type="Pfam" id="PF07782">
    <property type="entry name" value="DC_STAMP"/>
    <property type="match status" value="1"/>
</dbReference>
<keyword evidence="4 6" id="KW-0472">Membrane</keyword>
<dbReference type="OrthoDB" id="5985669at2759"/>
<organism evidence="9 10">
    <name type="scientific">Mizuhopecten yessoensis</name>
    <name type="common">Japanese scallop</name>
    <name type="synonym">Patinopecten yessoensis</name>
    <dbReference type="NCBI Taxonomy" id="6573"/>
    <lineage>
        <taxon>Eukaryota</taxon>
        <taxon>Metazoa</taxon>
        <taxon>Spiralia</taxon>
        <taxon>Lophotrochozoa</taxon>
        <taxon>Mollusca</taxon>
        <taxon>Bivalvia</taxon>
        <taxon>Autobranchia</taxon>
        <taxon>Pteriomorphia</taxon>
        <taxon>Pectinida</taxon>
        <taxon>Pectinoidea</taxon>
        <taxon>Pectinidae</taxon>
        <taxon>Mizuhopecten</taxon>
    </lineage>
</organism>
<evidence type="ECO:0000313" key="10">
    <source>
        <dbReference type="Proteomes" id="UP000242188"/>
    </source>
</evidence>
<evidence type="ECO:0000256" key="3">
    <source>
        <dbReference type="ARBA" id="ARBA00022989"/>
    </source>
</evidence>
<reference evidence="9 10" key="1">
    <citation type="journal article" date="2017" name="Nat. Ecol. Evol.">
        <title>Scallop genome provides insights into evolution of bilaterian karyotype and development.</title>
        <authorList>
            <person name="Wang S."/>
            <person name="Zhang J."/>
            <person name="Jiao W."/>
            <person name="Li J."/>
            <person name="Xun X."/>
            <person name="Sun Y."/>
            <person name="Guo X."/>
            <person name="Huan P."/>
            <person name="Dong B."/>
            <person name="Zhang L."/>
            <person name="Hu X."/>
            <person name="Sun X."/>
            <person name="Wang J."/>
            <person name="Zhao C."/>
            <person name="Wang Y."/>
            <person name="Wang D."/>
            <person name="Huang X."/>
            <person name="Wang R."/>
            <person name="Lv J."/>
            <person name="Li Y."/>
            <person name="Zhang Z."/>
            <person name="Liu B."/>
            <person name="Lu W."/>
            <person name="Hui Y."/>
            <person name="Liang J."/>
            <person name="Zhou Z."/>
            <person name="Hou R."/>
            <person name="Li X."/>
            <person name="Liu Y."/>
            <person name="Li H."/>
            <person name="Ning X."/>
            <person name="Lin Y."/>
            <person name="Zhao L."/>
            <person name="Xing Q."/>
            <person name="Dou J."/>
            <person name="Li Y."/>
            <person name="Mao J."/>
            <person name="Guo H."/>
            <person name="Dou H."/>
            <person name="Li T."/>
            <person name="Mu C."/>
            <person name="Jiang W."/>
            <person name="Fu Q."/>
            <person name="Fu X."/>
            <person name="Miao Y."/>
            <person name="Liu J."/>
            <person name="Yu Q."/>
            <person name="Li R."/>
            <person name="Liao H."/>
            <person name="Li X."/>
            <person name="Kong Y."/>
            <person name="Jiang Z."/>
            <person name="Chourrout D."/>
            <person name="Li R."/>
            <person name="Bao Z."/>
        </authorList>
    </citation>
    <scope>NUCLEOTIDE SEQUENCE [LARGE SCALE GENOMIC DNA]</scope>
    <source>
        <strain evidence="9 10">PY_sf001</strain>
    </source>
</reference>
<evidence type="ECO:0000256" key="2">
    <source>
        <dbReference type="ARBA" id="ARBA00022692"/>
    </source>
</evidence>
<dbReference type="PANTHER" id="PTHR21041:SF17">
    <property type="entry name" value="E3 UBIQUITIN-PROTEIN LIGASE DCST1"/>
    <property type="match status" value="1"/>
</dbReference>
<keyword evidence="2 6" id="KW-0812">Transmembrane</keyword>
<dbReference type="EMBL" id="NEDP02000981">
    <property type="protein sequence ID" value="OWF54551.1"/>
    <property type="molecule type" value="Genomic_DNA"/>
</dbReference>
<evidence type="ECO:0000259" key="7">
    <source>
        <dbReference type="Pfam" id="PF07782"/>
    </source>
</evidence>
<evidence type="ECO:0000256" key="4">
    <source>
        <dbReference type="ARBA" id="ARBA00023136"/>
    </source>
</evidence>
<evidence type="ECO:0000313" key="9">
    <source>
        <dbReference type="EMBL" id="OWF54551.1"/>
    </source>
</evidence>
<feature type="transmembrane region" description="Helical" evidence="6">
    <location>
        <begin position="100"/>
        <end position="126"/>
    </location>
</feature>
<comment type="subcellular location">
    <subcellularLocation>
        <location evidence="1">Membrane</location>
        <topology evidence="1">Multi-pass membrane protein</topology>
    </subcellularLocation>
</comment>
<dbReference type="Proteomes" id="UP000242188">
    <property type="component" value="Unassembled WGS sequence"/>
</dbReference>
<dbReference type="PANTHER" id="PTHR21041">
    <property type="entry name" value="DENDRITIC CELL-SPECIFIC TRANSMEMBRANE PROTEIN"/>
    <property type="match status" value="1"/>
</dbReference>
<evidence type="ECO:0000256" key="6">
    <source>
        <dbReference type="SAM" id="Phobius"/>
    </source>
</evidence>
<feature type="transmembrane region" description="Helical" evidence="6">
    <location>
        <begin position="487"/>
        <end position="506"/>
    </location>
</feature>
<dbReference type="InterPro" id="IPR058842">
    <property type="entry name" value="DCST1_C"/>
</dbReference>
<protein>
    <submittedName>
        <fullName evidence="9">DC-STAMP domain-containing protein 1</fullName>
    </submittedName>
</protein>
<dbReference type="InterPro" id="IPR012858">
    <property type="entry name" value="DC_STAMP-like"/>
</dbReference>
<feature type="domain" description="Dendritic cell-specific transmembrane protein-like" evidence="7">
    <location>
        <begin position="436"/>
        <end position="624"/>
    </location>
</feature>
<feature type="domain" description="E3 ubiquitin-protein ligase DCST1-like C-terminal" evidence="8">
    <location>
        <begin position="683"/>
        <end position="724"/>
    </location>
</feature>
<feature type="compositionally biased region" description="Polar residues" evidence="5">
    <location>
        <begin position="239"/>
        <end position="257"/>
    </location>
</feature>
<comment type="caution">
    <text evidence="9">The sequence shown here is derived from an EMBL/GenBank/DDBJ whole genome shotgun (WGS) entry which is preliminary data.</text>
</comment>
<sequence length="748" mass="86471">MQRNAPHVFKEQQQGFLHYNRALPRARSRTLKRRYDKNGNSRPGMVGKIKFYIVDFFKAPPEKYTAVKTVLGFPFGAALGLILYHLVLDFTWLEESTRHFLGGVFVLGLASGYALSVQVRCITCLLLPTFFGKTGRSYIATFAVIYLISGPIHTIIVNGHEVTRSLGCTTELLANHTKERWKLATSPIGKVMDEFQEEGMFINKVVKRIDEEFGPMKKEVMDNSEEDKMKKNTEYVDRTSGNTRGNRAKQIEQNNKPDNSKEYKKVENEYRKKLEYRCQDVWNQGVIKCQDKFKSMYRQCRDKIPIVGGLLCLPFKLSIVCELVRLVPGVLGSSCNSNEAVSQGFGEVFVAAKEMTVEMDNDFKANLQYKVVNTPEAVDVTTAEEVRKKTLHKFKNKQVWLEFGLSLMQRLMAFTFILVFISAYKYNKAYLTDIRHDNMYITSYFRHIDARRQKLSKTILLPLKKVESDACIFLTNPKLMKAEKKKIVKGTIMLVIRALIFTVIIMSSDLLYSVLDIIRRHSRIDYHQQGEHIVDIDIFGTGFMSEIVRLFLKAFSHNDKIDNVSTNYECLPRPVKMEQKYVLLIYGTFGVLWVLMLFEAYGLRLRRLVASGFYRSREKKRVLYQYNDMLKKRRGFLRHMRHHIRKQVKKKNLLVKSGLTTSLRKEFPRLCGWLKIFHSGKLSCLICEDPERKDFVRCLTPGCNVGYCMLCWCDIRKRCYSCNPGRAEADDLSDLSDDGHSDSDSSDV</sequence>
<accession>A0A210R0Y4</accession>
<feature type="transmembrane region" description="Helical" evidence="6">
    <location>
        <begin position="138"/>
        <end position="156"/>
    </location>
</feature>
<feature type="transmembrane region" description="Helical" evidence="6">
    <location>
        <begin position="581"/>
        <end position="598"/>
    </location>
</feature>
<evidence type="ECO:0000259" key="8">
    <source>
        <dbReference type="Pfam" id="PF26037"/>
    </source>
</evidence>
<feature type="transmembrane region" description="Helical" evidence="6">
    <location>
        <begin position="399"/>
        <end position="421"/>
    </location>
</feature>
<feature type="transmembrane region" description="Helical" evidence="6">
    <location>
        <begin position="70"/>
        <end position="88"/>
    </location>
</feature>
<proteinExistence type="predicted"/>
<feature type="compositionally biased region" description="Basic and acidic residues" evidence="5">
    <location>
        <begin position="737"/>
        <end position="748"/>
    </location>
</feature>
<name>A0A210R0Y4_MIZYE</name>
<dbReference type="GO" id="GO:0016020">
    <property type="term" value="C:membrane"/>
    <property type="evidence" value="ECO:0007669"/>
    <property type="project" value="UniProtKB-SubCell"/>
</dbReference>
<evidence type="ECO:0000256" key="1">
    <source>
        <dbReference type="ARBA" id="ARBA00004141"/>
    </source>
</evidence>
<feature type="region of interest" description="Disordered" evidence="5">
    <location>
        <begin position="729"/>
        <end position="748"/>
    </location>
</feature>
<keyword evidence="3 6" id="KW-1133">Transmembrane helix</keyword>
<dbReference type="InterPro" id="IPR051856">
    <property type="entry name" value="CSR-E3_Ligase_Protein"/>
</dbReference>
<gene>
    <name evidence="9" type="ORF">KP79_PYT13429</name>
</gene>
<keyword evidence="10" id="KW-1185">Reference proteome</keyword>
<dbReference type="AlphaFoldDB" id="A0A210R0Y4"/>